<proteinExistence type="inferred from homology"/>
<dbReference type="PANTHER" id="PTHR18640:SF10">
    <property type="entry name" value="SODIUM_METABOLITE COTRANSPORTER BASS4, CHLOROPLASTIC-RELATED"/>
    <property type="match status" value="1"/>
</dbReference>
<protein>
    <submittedName>
        <fullName evidence="2">Uncharacterized protein</fullName>
    </submittedName>
</protein>
<comment type="similarity">
    <text evidence="1">Belongs to the bile acid:sodium symporter (BASS) (TC 2.A.28) family.</text>
</comment>
<dbReference type="PANTHER" id="PTHR18640">
    <property type="entry name" value="SOLUTE CARRIER FAMILY 10 MEMBER 7"/>
    <property type="match status" value="1"/>
</dbReference>
<sequence length="177" mass="19618">MAQSDVVVEVVQAEEADEDFKKTSILTSFKNFCMRNYLAIGIILSIIIGIFLPQPAIYLSQRMPVAKICIIVLFLTIGVRIRLVEAKSAVKFYKEVVVGLLLVLFVGPIFATNVLNQVPNFGSLIGDEQNLRNVQFEFLRRNGNSWAGGISSCFANVLHVSNGPGYVTRPRKLVNVN</sequence>
<gene>
    <name evidence="2" type="ORF">PACLA_8A079602</name>
</gene>
<dbReference type="AlphaFoldDB" id="A0A7D9M1H9"/>
<accession>A0A7D9M1H9</accession>
<name>A0A7D9M1H9_PARCT</name>
<dbReference type="OrthoDB" id="188035at2759"/>
<comment type="caution">
    <text evidence="2">The sequence shown here is derived from an EMBL/GenBank/DDBJ whole genome shotgun (WGS) entry which is preliminary data.</text>
</comment>
<dbReference type="Gene3D" id="1.20.1530.20">
    <property type="match status" value="1"/>
</dbReference>
<dbReference type="EMBL" id="CACRXK020026853">
    <property type="protein sequence ID" value="CAB4040487.1"/>
    <property type="molecule type" value="Genomic_DNA"/>
</dbReference>
<dbReference type="Proteomes" id="UP001152795">
    <property type="component" value="Unassembled WGS sequence"/>
</dbReference>
<evidence type="ECO:0000313" key="2">
    <source>
        <dbReference type="EMBL" id="CAB4040487.1"/>
    </source>
</evidence>
<reference evidence="2" key="1">
    <citation type="submission" date="2020-04" db="EMBL/GenBank/DDBJ databases">
        <authorList>
            <person name="Alioto T."/>
            <person name="Alioto T."/>
            <person name="Gomez Garrido J."/>
        </authorList>
    </citation>
    <scope>NUCLEOTIDE SEQUENCE</scope>
    <source>
        <strain evidence="2">A484AB</strain>
    </source>
</reference>
<dbReference type="InterPro" id="IPR016833">
    <property type="entry name" value="Put_Na-Bile_cotransptr"/>
</dbReference>
<evidence type="ECO:0000313" key="3">
    <source>
        <dbReference type="Proteomes" id="UP001152795"/>
    </source>
</evidence>
<keyword evidence="3" id="KW-1185">Reference proteome</keyword>
<organism evidence="2 3">
    <name type="scientific">Paramuricea clavata</name>
    <name type="common">Red gorgonian</name>
    <name type="synonym">Violescent sea-whip</name>
    <dbReference type="NCBI Taxonomy" id="317549"/>
    <lineage>
        <taxon>Eukaryota</taxon>
        <taxon>Metazoa</taxon>
        <taxon>Cnidaria</taxon>
        <taxon>Anthozoa</taxon>
        <taxon>Octocorallia</taxon>
        <taxon>Malacalcyonacea</taxon>
        <taxon>Plexauridae</taxon>
        <taxon>Paramuricea</taxon>
    </lineage>
</organism>
<dbReference type="InterPro" id="IPR038770">
    <property type="entry name" value="Na+/solute_symporter_sf"/>
</dbReference>
<evidence type="ECO:0000256" key="1">
    <source>
        <dbReference type="ARBA" id="ARBA00006528"/>
    </source>
</evidence>